<feature type="transmembrane region" description="Helical" evidence="9">
    <location>
        <begin position="20"/>
        <end position="39"/>
    </location>
</feature>
<comment type="catalytic activity">
    <reaction evidence="1">
        <text>ATP + protein L-histidine = ADP + protein N-phospho-L-histidine.</text>
        <dbReference type="EC" id="2.7.13.3"/>
    </reaction>
</comment>
<name>A0ABY8QV35_9MICO</name>
<keyword evidence="9" id="KW-0812">Transmembrane</keyword>
<organism evidence="11 12">
    <name type="scientific">Saxibacter everestensis</name>
    <dbReference type="NCBI Taxonomy" id="2909229"/>
    <lineage>
        <taxon>Bacteria</taxon>
        <taxon>Bacillati</taxon>
        <taxon>Actinomycetota</taxon>
        <taxon>Actinomycetes</taxon>
        <taxon>Micrococcales</taxon>
        <taxon>Brevibacteriaceae</taxon>
        <taxon>Saxibacter</taxon>
    </lineage>
</organism>
<feature type="transmembrane region" description="Helical" evidence="9">
    <location>
        <begin position="107"/>
        <end position="140"/>
    </location>
</feature>
<dbReference type="Proteomes" id="UP001209083">
    <property type="component" value="Chromosome"/>
</dbReference>
<feature type="transmembrane region" description="Helical" evidence="9">
    <location>
        <begin position="51"/>
        <end position="73"/>
    </location>
</feature>
<keyword evidence="6 11" id="KW-0418">Kinase</keyword>
<dbReference type="PANTHER" id="PTHR24421:SF10">
    <property type="entry name" value="NITRATE_NITRITE SENSOR PROTEIN NARQ"/>
    <property type="match status" value="1"/>
</dbReference>
<feature type="transmembrane region" description="Helical" evidence="9">
    <location>
        <begin position="160"/>
        <end position="182"/>
    </location>
</feature>
<evidence type="ECO:0000256" key="2">
    <source>
        <dbReference type="ARBA" id="ARBA00012438"/>
    </source>
</evidence>
<evidence type="ECO:0000313" key="12">
    <source>
        <dbReference type="Proteomes" id="UP001209083"/>
    </source>
</evidence>
<gene>
    <name evidence="11" type="ORF">LWF01_03215</name>
</gene>
<evidence type="ECO:0000259" key="10">
    <source>
        <dbReference type="Pfam" id="PF07730"/>
    </source>
</evidence>
<evidence type="ECO:0000313" key="11">
    <source>
        <dbReference type="EMBL" id="WGW12798.1"/>
    </source>
</evidence>
<keyword evidence="5" id="KW-0547">Nucleotide-binding</keyword>
<evidence type="ECO:0000256" key="4">
    <source>
        <dbReference type="ARBA" id="ARBA00022679"/>
    </source>
</evidence>
<proteinExistence type="predicted"/>
<dbReference type="PANTHER" id="PTHR24421">
    <property type="entry name" value="NITRATE/NITRITE SENSOR PROTEIN NARX-RELATED"/>
    <property type="match status" value="1"/>
</dbReference>
<feature type="domain" description="Signal transduction histidine kinase subgroup 3 dimerisation and phosphoacceptor" evidence="10">
    <location>
        <begin position="211"/>
        <end position="273"/>
    </location>
</feature>
<evidence type="ECO:0000256" key="9">
    <source>
        <dbReference type="SAM" id="Phobius"/>
    </source>
</evidence>
<dbReference type="CDD" id="cd16917">
    <property type="entry name" value="HATPase_UhpB-NarQ-NarX-like"/>
    <property type="match status" value="1"/>
</dbReference>
<dbReference type="SUPFAM" id="SSF55874">
    <property type="entry name" value="ATPase domain of HSP90 chaperone/DNA topoisomerase II/histidine kinase"/>
    <property type="match status" value="1"/>
</dbReference>
<keyword evidence="7" id="KW-0067">ATP-binding</keyword>
<keyword evidence="3" id="KW-0597">Phosphoprotein</keyword>
<dbReference type="InterPro" id="IPR050482">
    <property type="entry name" value="Sensor_HK_TwoCompSys"/>
</dbReference>
<dbReference type="InterPro" id="IPR011712">
    <property type="entry name" value="Sig_transdc_His_kin_sub3_dim/P"/>
</dbReference>
<keyword evidence="4" id="KW-0808">Transferase</keyword>
<dbReference type="Pfam" id="PF07730">
    <property type="entry name" value="HisKA_3"/>
    <property type="match status" value="1"/>
</dbReference>
<dbReference type="EMBL" id="CP090958">
    <property type="protein sequence ID" value="WGW12798.1"/>
    <property type="molecule type" value="Genomic_DNA"/>
</dbReference>
<protein>
    <recommendedName>
        <fullName evidence="2">histidine kinase</fullName>
        <ecNumber evidence="2">2.7.13.3</ecNumber>
    </recommendedName>
</protein>
<dbReference type="Gene3D" id="3.30.565.10">
    <property type="entry name" value="Histidine kinase-like ATPase, C-terminal domain"/>
    <property type="match status" value="1"/>
</dbReference>
<evidence type="ECO:0000256" key="6">
    <source>
        <dbReference type="ARBA" id="ARBA00022777"/>
    </source>
</evidence>
<dbReference type="InterPro" id="IPR036890">
    <property type="entry name" value="HATPase_C_sf"/>
</dbReference>
<sequence length="425" mass="44893">MSPRSLPASAWIGLLLRRGLFLLIGGIVAVPYVMLVFWVGQVFSAPEIGPATYVLTLAIALAGILIPGSVSVLRALERTAVRDLLGVDIAEPVARTSASDVMRGGVWFYLHVVCGALFLFVLAFALPTAIAALLGLFPFAPNSATEISRVVFPGLSTGEGMVLTLLITTIAIALLVVVFWLLPRGAMPLLGPSAANRVLAAERETAELARRNQLARELHDSVGHALTITTLQAAAAQRMLASNPEGAERALLAIEETGRSALSDLDYALGILRAEPKRDDVADRRSPQLTLRALDRLLADTRSAGLRIDDDVDPGIAELPGAMSREAYRIVQESLTNILRHAGAVAAAVRIAIADEALRIEISNPMPVLLAPGEGDPPGRSLRRSGGRGLPGLAERVAVLGGSLQAGEVDGTWRVAVVLPMKGLL</sequence>
<keyword evidence="9" id="KW-0472">Membrane</keyword>
<keyword evidence="8" id="KW-0902">Two-component regulatory system</keyword>
<dbReference type="Gene3D" id="1.20.5.1930">
    <property type="match status" value="1"/>
</dbReference>
<evidence type="ECO:0000256" key="1">
    <source>
        <dbReference type="ARBA" id="ARBA00000085"/>
    </source>
</evidence>
<dbReference type="RefSeq" id="WP_349639604.1">
    <property type="nucleotide sequence ID" value="NZ_CP090958.1"/>
</dbReference>
<accession>A0ABY8QV35</accession>
<reference evidence="11 12" key="1">
    <citation type="submission" date="2023-05" db="EMBL/GenBank/DDBJ databases">
        <title>Lithophilousrod everest ZFBP1038 complete genpme.</title>
        <authorList>
            <person name="Tian M."/>
        </authorList>
    </citation>
    <scope>NUCLEOTIDE SEQUENCE [LARGE SCALE GENOMIC DNA]</scope>
    <source>
        <strain evidence="11 12">ZFBP1038</strain>
    </source>
</reference>
<keyword evidence="12" id="KW-1185">Reference proteome</keyword>
<evidence type="ECO:0000256" key="5">
    <source>
        <dbReference type="ARBA" id="ARBA00022741"/>
    </source>
</evidence>
<dbReference type="EC" id="2.7.13.3" evidence="2"/>
<evidence type="ECO:0000256" key="8">
    <source>
        <dbReference type="ARBA" id="ARBA00023012"/>
    </source>
</evidence>
<evidence type="ECO:0000256" key="3">
    <source>
        <dbReference type="ARBA" id="ARBA00022553"/>
    </source>
</evidence>
<evidence type="ECO:0000256" key="7">
    <source>
        <dbReference type="ARBA" id="ARBA00022840"/>
    </source>
</evidence>
<dbReference type="GO" id="GO:0016301">
    <property type="term" value="F:kinase activity"/>
    <property type="evidence" value="ECO:0007669"/>
    <property type="project" value="UniProtKB-KW"/>
</dbReference>
<keyword evidence="9" id="KW-1133">Transmembrane helix</keyword>